<evidence type="ECO:0000256" key="2">
    <source>
        <dbReference type="ARBA" id="ARBA00019243"/>
    </source>
</evidence>
<dbReference type="Proteomes" id="UP000029692">
    <property type="component" value="Unassembled WGS sequence"/>
</dbReference>
<evidence type="ECO:0000256" key="5">
    <source>
        <dbReference type="NCBIfam" id="TIGR02373"/>
    </source>
</evidence>
<dbReference type="GO" id="GO:0009881">
    <property type="term" value="F:photoreceptor activity"/>
    <property type="evidence" value="ECO:0007669"/>
    <property type="project" value="UniProtKB-UniRule"/>
</dbReference>
<dbReference type="InterPro" id="IPR012130">
    <property type="entry name" value="PYP"/>
</dbReference>
<dbReference type="InterPro" id="IPR035965">
    <property type="entry name" value="PAS-like_dom_sf"/>
</dbReference>
<dbReference type="eggNOG" id="COG0840">
    <property type="taxonomic scope" value="Bacteria"/>
</dbReference>
<reference evidence="7 8" key="1">
    <citation type="submission" date="2014-05" db="EMBL/GenBank/DDBJ databases">
        <title>De novo Genome Sequence of Spirocheata sp.</title>
        <authorList>
            <person name="Shivani Y."/>
            <person name="Subhash Y."/>
            <person name="Tushar L."/>
            <person name="Sasikala C."/>
            <person name="Ramana C.V."/>
        </authorList>
    </citation>
    <scope>NUCLEOTIDE SEQUENCE [LARGE SCALE GENOMIC DNA]</scope>
    <source>
        <strain evidence="7 8">JC230</strain>
    </source>
</reference>
<evidence type="ECO:0000256" key="4">
    <source>
        <dbReference type="ARBA" id="ARBA00023170"/>
    </source>
</evidence>
<dbReference type="InterPro" id="IPR013767">
    <property type="entry name" value="PAS_fold"/>
</dbReference>
<evidence type="ECO:0000313" key="7">
    <source>
        <dbReference type="EMBL" id="KGE71249.1"/>
    </source>
</evidence>
<dbReference type="STRING" id="1480694.DC28_12435"/>
<name>A0A098QU42_9SPIO</name>
<protein>
    <recommendedName>
        <fullName evidence="2 5">Photoactive yellow protein</fullName>
    </recommendedName>
</protein>
<proteinExistence type="inferred from homology"/>
<dbReference type="NCBIfam" id="TIGR02373">
    <property type="entry name" value="photo_yellow"/>
    <property type="match status" value="1"/>
</dbReference>
<dbReference type="OrthoDB" id="329226at2"/>
<keyword evidence="8" id="KW-1185">Reference proteome</keyword>
<accession>A0A098QU42</accession>
<feature type="domain" description="PAS" evidence="6">
    <location>
        <begin position="23"/>
        <end position="66"/>
    </location>
</feature>
<dbReference type="InterPro" id="IPR000014">
    <property type="entry name" value="PAS"/>
</dbReference>
<organism evidence="7 8">
    <name type="scientific">Spirochaeta lutea</name>
    <dbReference type="NCBI Taxonomy" id="1480694"/>
    <lineage>
        <taxon>Bacteria</taxon>
        <taxon>Pseudomonadati</taxon>
        <taxon>Spirochaetota</taxon>
        <taxon>Spirochaetia</taxon>
        <taxon>Spirochaetales</taxon>
        <taxon>Spirochaetaceae</taxon>
        <taxon>Spirochaeta</taxon>
    </lineage>
</organism>
<evidence type="ECO:0000313" key="8">
    <source>
        <dbReference type="Proteomes" id="UP000029692"/>
    </source>
</evidence>
<comment type="caution">
    <text evidence="7">The sequence shown here is derived from an EMBL/GenBank/DDBJ whole genome shotgun (WGS) entry which is preliminary data.</text>
</comment>
<dbReference type="PROSITE" id="PS50112">
    <property type="entry name" value="PAS"/>
    <property type="match status" value="1"/>
</dbReference>
<dbReference type="EMBL" id="JNUP01000067">
    <property type="protein sequence ID" value="KGE71249.1"/>
    <property type="molecule type" value="Genomic_DNA"/>
</dbReference>
<evidence type="ECO:0000259" key="6">
    <source>
        <dbReference type="PROSITE" id="PS50112"/>
    </source>
</evidence>
<dbReference type="GO" id="GO:0006355">
    <property type="term" value="P:regulation of DNA-templated transcription"/>
    <property type="evidence" value="ECO:0007669"/>
    <property type="project" value="InterPro"/>
</dbReference>
<dbReference type="CDD" id="cd00130">
    <property type="entry name" value="PAS"/>
    <property type="match status" value="1"/>
</dbReference>
<keyword evidence="3" id="KW-0157">Chromophore</keyword>
<sequence>MEVINFGSQDMGNVMAKLGDGKIDDLAFGAIKLDKDGTILSYNQAEGAITGRDPQEVIGKNFFTQVAPCTNQPGFFGKFQDGVAKNELNTMFEYVFDYKMQPTKVKVHMMKAQIGEGYYIFVKRI</sequence>
<gene>
    <name evidence="7" type="ORF">DC28_12435</name>
</gene>
<dbReference type="PIRSF" id="PIRSF000087">
    <property type="entry name" value="PYP"/>
    <property type="match status" value="1"/>
</dbReference>
<evidence type="ECO:0000256" key="3">
    <source>
        <dbReference type="ARBA" id="ARBA00022991"/>
    </source>
</evidence>
<dbReference type="RefSeq" id="WP_037548978.1">
    <property type="nucleotide sequence ID" value="NZ_JNUP01000067.1"/>
</dbReference>
<evidence type="ECO:0000256" key="1">
    <source>
        <dbReference type="ARBA" id="ARBA00009132"/>
    </source>
</evidence>
<dbReference type="Gene3D" id="3.30.450.20">
    <property type="entry name" value="PAS domain"/>
    <property type="match status" value="1"/>
</dbReference>
<dbReference type="Pfam" id="PF00989">
    <property type="entry name" value="PAS"/>
    <property type="match status" value="1"/>
</dbReference>
<comment type="similarity">
    <text evidence="1">Belongs to the photoactive yellow protein family.</text>
</comment>
<keyword evidence="4" id="KW-0675">Receptor</keyword>
<dbReference type="GO" id="GO:0007602">
    <property type="term" value="P:phototransduction"/>
    <property type="evidence" value="ECO:0007669"/>
    <property type="project" value="UniProtKB-UniRule"/>
</dbReference>
<dbReference type="SUPFAM" id="SSF55785">
    <property type="entry name" value="PYP-like sensor domain (PAS domain)"/>
    <property type="match status" value="1"/>
</dbReference>
<dbReference type="AlphaFoldDB" id="A0A098QU42"/>